<dbReference type="Proteomes" id="UP001307889">
    <property type="component" value="Chromosome 11"/>
</dbReference>
<dbReference type="EMBL" id="AP028919">
    <property type="protein sequence ID" value="BET00303.1"/>
    <property type="molecule type" value="Genomic_DNA"/>
</dbReference>
<gene>
    <name evidence="1" type="ORF">NTJ_13119</name>
</gene>
<proteinExistence type="predicted"/>
<accession>A0ABN7B7F0</accession>
<sequence length="233" mass="26803">MNIQEHQSSDDEELIVRLPSETDLIEMMTETFVRFPSDSDTANINMNKPKDNAANRIDTARSKSNLFAGSNQSTNDCGIPFDPMPTDCLNFTRREREATYVQNRDLFKNWQYTDEERAFLRHMVEMFSKEQCILNCILAQMLLSPEELGGSRCKVPEPDEARQTLLTLTVGSHWAIFDLAFILAFSEKINVLLRTFGNANYRSLLTESRYTIECYVKSHVLEDTASPFLLYTN</sequence>
<evidence type="ECO:0000313" key="2">
    <source>
        <dbReference type="Proteomes" id="UP001307889"/>
    </source>
</evidence>
<organism evidence="1 2">
    <name type="scientific">Nesidiocoris tenuis</name>
    <dbReference type="NCBI Taxonomy" id="355587"/>
    <lineage>
        <taxon>Eukaryota</taxon>
        <taxon>Metazoa</taxon>
        <taxon>Ecdysozoa</taxon>
        <taxon>Arthropoda</taxon>
        <taxon>Hexapoda</taxon>
        <taxon>Insecta</taxon>
        <taxon>Pterygota</taxon>
        <taxon>Neoptera</taxon>
        <taxon>Paraneoptera</taxon>
        <taxon>Hemiptera</taxon>
        <taxon>Heteroptera</taxon>
        <taxon>Panheteroptera</taxon>
        <taxon>Cimicomorpha</taxon>
        <taxon>Miridae</taxon>
        <taxon>Dicyphina</taxon>
        <taxon>Nesidiocoris</taxon>
    </lineage>
</organism>
<keyword evidence="2" id="KW-1185">Reference proteome</keyword>
<reference evidence="1 2" key="1">
    <citation type="submission" date="2023-09" db="EMBL/GenBank/DDBJ databases">
        <title>Nesidiocoris tenuis whole genome shotgun sequence.</title>
        <authorList>
            <person name="Shibata T."/>
            <person name="Shimoda M."/>
            <person name="Kobayashi T."/>
            <person name="Uehara T."/>
        </authorList>
    </citation>
    <scope>NUCLEOTIDE SEQUENCE [LARGE SCALE GENOMIC DNA]</scope>
    <source>
        <strain evidence="1 2">Japan</strain>
    </source>
</reference>
<evidence type="ECO:0000313" key="1">
    <source>
        <dbReference type="EMBL" id="BET00303.1"/>
    </source>
</evidence>
<protein>
    <submittedName>
        <fullName evidence="1">Uncharacterized protein</fullName>
    </submittedName>
</protein>
<name>A0ABN7B7F0_9HEMI</name>